<reference evidence="2 3" key="1">
    <citation type="submission" date="2018-06" db="EMBL/GenBank/DDBJ databases">
        <title>Nitrincola tibetense sp. nov., isolated from Lake XuguoCo on Tibetan Plateau.</title>
        <authorList>
            <person name="Xing P."/>
        </authorList>
    </citation>
    <scope>NUCLEOTIDE SEQUENCE [LARGE SCALE GENOMIC DNA]</scope>
    <source>
        <strain evidence="3">xg18</strain>
    </source>
</reference>
<dbReference type="Proteomes" id="UP000250744">
    <property type="component" value="Unassembled WGS sequence"/>
</dbReference>
<gene>
    <name evidence="2" type="ORF">DN062_15195</name>
</gene>
<dbReference type="EMBL" id="QKRX01000013">
    <property type="protein sequence ID" value="RAU17051.1"/>
    <property type="molecule type" value="Genomic_DNA"/>
</dbReference>
<comment type="caution">
    <text evidence="2">The sequence shown here is derived from an EMBL/GenBank/DDBJ whole genome shotgun (WGS) entry which is preliminary data.</text>
</comment>
<feature type="signal peptide" evidence="1">
    <location>
        <begin position="1"/>
        <end position="31"/>
    </location>
</feature>
<organism evidence="2 3">
    <name type="scientific">Nitrincola tibetensis</name>
    <dbReference type="NCBI Taxonomy" id="2219697"/>
    <lineage>
        <taxon>Bacteria</taxon>
        <taxon>Pseudomonadati</taxon>
        <taxon>Pseudomonadota</taxon>
        <taxon>Gammaproteobacteria</taxon>
        <taxon>Oceanospirillales</taxon>
        <taxon>Oceanospirillaceae</taxon>
        <taxon>Nitrincola</taxon>
    </lineage>
</organism>
<proteinExistence type="predicted"/>
<sequence>MKFTPFRVPRLVSCVSLALVAMAGIPSVAVAAPSLTLDANIELDTDAVKASSSKSSYDQGGRLEVNFMAEHRMGDHFVRGKGTGLLKTDGKTATDDMWLMFGSDQWDIQAGRFEAVNLFPLGKDTVIMHAGDGSARVYEANLVRGRVSDGGQFAFHANPSDQIRFELATAYGQGDKSRAFTGVRPSVTFVGQGFTLTAGYEHQKFDDAQTTHKASGVGLTAGFTLGDAQVNLSAAHLRDRSQPSTVKVNSYGANLTLGGFGAGIIHSTTALSQAADPDVTTAYAAYTLPLFDIQNASVTFAGSTSRADNVASDKTLHALRLRFNYTF</sequence>
<evidence type="ECO:0000256" key="1">
    <source>
        <dbReference type="SAM" id="SignalP"/>
    </source>
</evidence>
<accession>A0A364NJ41</accession>
<protein>
    <recommendedName>
        <fullName evidence="4">Porin</fullName>
    </recommendedName>
</protein>
<evidence type="ECO:0008006" key="4">
    <source>
        <dbReference type="Google" id="ProtNLM"/>
    </source>
</evidence>
<evidence type="ECO:0000313" key="3">
    <source>
        <dbReference type="Proteomes" id="UP000250744"/>
    </source>
</evidence>
<feature type="chain" id="PRO_5016843191" description="Porin" evidence="1">
    <location>
        <begin position="32"/>
        <end position="327"/>
    </location>
</feature>
<dbReference type="InterPro" id="IPR016963">
    <property type="entry name" value="Glycoporin_RafY"/>
</dbReference>
<dbReference type="SUPFAM" id="SSF56935">
    <property type="entry name" value="Porins"/>
    <property type="match status" value="1"/>
</dbReference>
<dbReference type="AlphaFoldDB" id="A0A364NJ41"/>
<dbReference type="OrthoDB" id="5622860at2"/>
<name>A0A364NJ41_9GAMM</name>
<dbReference type="RefSeq" id="WP_112160155.1">
    <property type="nucleotide sequence ID" value="NZ_QKRX01000013.1"/>
</dbReference>
<evidence type="ECO:0000313" key="2">
    <source>
        <dbReference type="EMBL" id="RAU17051.1"/>
    </source>
</evidence>
<keyword evidence="3" id="KW-1185">Reference proteome</keyword>
<dbReference type="Pfam" id="PF16966">
    <property type="entry name" value="Porin_8"/>
    <property type="match status" value="1"/>
</dbReference>
<keyword evidence="1" id="KW-0732">Signal</keyword>